<dbReference type="Proteomes" id="UP000830115">
    <property type="component" value="Chromosome"/>
</dbReference>
<feature type="transmembrane region" description="Helical" evidence="2">
    <location>
        <begin position="89"/>
        <end position="115"/>
    </location>
</feature>
<keyword evidence="2" id="KW-1133">Transmembrane helix</keyword>
<evidence type="ECO:0008006" key="5">
    <source>
        <dbReference type="Google" id="ProtNLM"/>
    </source>
</evidence>
<evidence type="ECO:0000256" key="2">
    <source>
        <dbReference type="SAM" id="Phobius"/>
    </source>
</evidence>
<accession>A0ABY4MFD3</accession>
<dbReference type="RefSeq" id="WP_248865906.1">
    <property type="nucleotide sequence ID" value="NZ_CP086322.1"/>
</dbReference>
<keyword evidence="2" id="KW-0812">Transmembrane</keyword>
<reference evidence="3" key="1">
    <citation type="submission" date="2021-10" db="EMBL/GenBank/DDBJ databases">
        <title>Streptomyces nigrumlapis sp.nov.,an antimicrobial producing actinobacterium isolated from Black Gobi rocks.</title>
        <authorList>
            <person name="Wen Y."/>
            <person name="Zhang W."/>
            <person name="Liu X.G."/>
        </authorList>
    </citation>
    <scope>NUCLEOTIDE SEQUENCE</scope>
    <source>
        <strain evidence="3">ST13-2-2</strain>
    </source>
</reference>
<feature type="region of interest" description="Disordered" evidence="1">
    <location>
        <begin position="54"/>
        <end position="73"/>
    </location>
</feature>
<organism evidence="3 4">
    <name type="scientific">Streptomyces halobius</name>
    <dbReference type="NCBI Taxonomy" id="2879846"/>
    <lineage>
        <taxon>Bacteria</taxon>
        <taxon>Bacillati</taxon>
        <taxon>Actinomycetota</taxon>
        <taxon>Actinomycetes</taxon>
        <taxon>Kitasatosporales</taxon>
        <taxon>Streptomycetaceae</taxon>
        <taxon>Streptomyces</taxon>
    </lineage>
</organism>
<keyword evidence="2" id="KW-0472">Membrane</keyword>
<proteinExistence type="predicted"/>
<gene>
    <name evidence="3" type="ORF">K9S39_27190</name>
</gene>
<dbReference type="EMBL" id="CP086322">
    <property type="protein sequence ID" value="UQA95051.1"/>
    <property type="molecule type" value="Genomic_DNA"/>
</dbReference>
<keyword evidence="4" id="KW-1185">Reference proteome</keyword>
<protein>
    <recommendedName>
        <fullName evidence="5">Integral membrane protein</fullName>
    </recommendedName>
</protein>
<name>A0ABY4MFD3_9ACTN</name>
<sequence>MATHDPELRKELDATLQTRKELGSEYESELVEAFLDKLDKNVDRRVRRQLAEQQMQVARGVHPPRRGASEDGGAGNGFADRFGFATVSLVLAVPLSVIAAVNAGLIGLAVCWAGIVAVNAVHSPGFRSLIPTREPRRDGDRE</sequence>
<evidence type="ECO:0000313" key="3">
    <source>
        <dbReference type="EMBL" id="UQA95051.1"/>
    </source>
</evidence>
<evidence type="ECO:0000256" key="1">
    <source>
        <dbReference type="SAM" id="MobiDB-lite"/>
    </source>
</evidence>
<evidence type="ECO:0000313" key="4">
    <source>
        <dbReference type="Proteomes" id="UP000830115"/>
    </source>
</evidence>